<dbReference type="Proteomes" id="UP000664940">
    <property type="component" value="Unassembled WGS sequence"/>
</dbReference>
<gene>
    <name evidence="2" type="ORF">HJG60_009406</name>
</gene>
<protein>
    <submittedName>
        <fullName evidence="2">Uncharacterized protein</fullName>
    </submittedName>
</protein>
<evidence type="ECO:0000313" key="3">
    <source>
        <dbReference type="Proteomes" id="UP000664940"/>
    </source>
</evidence>
<feature type="compositionally biased region" description="Basic and acidic residues" evidence="1">
    <location>
        <begin position="1"/>
        <end position="16"/>
    </location>
</feature>
<organism evidence="2 3">
    <name type="scientific">Phyllostomus discolor</name>
    <name type="common">pale spear-nosed bat</name>
    <dbReference type="NCBI Taxonomy" id="89673"/>
    <lineage>
        <taxon>Eukaryota</taxon>
        <taxon>Metazoa</taxon>
        <taxon>Chordata</taxon>
        <taxon>Craniata</taxon>
        <taxon>Vertebrata</taxon>
        <taxon>Euteleostomi</taxon>
        <taxon>Mammalia</taxon>
        <taxon>Eutheria</taxon>
        <taxon>Laurasiatheria</taxon>
        <taxon>Chiroptera</taxon>
        <taxon>Yangochiroptera</taxon>
        <taxon>Phyllostomidae</taxon>
        <taxon>Phyllostominae</taxon>
        <taxon>Phyllostomus</taxon>
    </lineage>
</organism>
<proteinExistence type="predicted"/>
<feature type="compositionally biased region" description="Basic and acidic residues" evidence="1">
    <location>
        <begin position="23"/>
        <end position="35"/>
    </location>
</feature>
<feature type="region of interest" description="Disordered" evidence="1">
    <location>
        <begin position="1"/>
        <end position="61"/>
    </location>
</feature>
<accession>A0A833YL98</accession>
<sequence length="196" mass="20658">MPSPKGRGEEGRRREVWWSQEAGQDRGGRVPRESGRGAGGSAPGPAPTAAPDSTSVKPPRCPNCVTPRASVQRLLDSRFMCQNNLGPGSLVASLLAPHSRPAPLGPRPLGAPLFAACAPALAPVCLCSAGEKIFQRQVGLDSGRPSSVCQEFEMQTLWRESPRKKDAGLRGWGGAAVAALFLWFSGPRPGGRGRRG</sequence>
<dbReference type="EMBL" id="JABVXQ010000015">
    <property type="protein sequence ID" value="KAF6075001.1"/>
    <property type="molecule type" value="Genomic_DNA"/>
</dbReference>
<evidence type="ECO:0000256" key="1">
    <source>
        <dbReference type="SAM" id="MobiDB-lite"/>
    </source>
</evidence>
<name>A0A833YL98_9CHIR</name>
<dbReference type="AlphaFoldDB" id="A0A833YL98"/>
<comment type="caution">
    <text evidence="2">The sequence shown here is derived from an EMBL/GenBank/DDBJ whole genome shotgun (WGS) entry which is preliminary data.</text>
</comment>
<evidence type="ECO:0000313" key="2">
    <source>
        <dbReference type="EMBL" id="KAF6075001.1"/>
    </source>
</evidence>
<reference evidence="2 3" key="1">
    <citation type="journal article" date="2020" name="Nature">
        <title>Six reference-quality genomes reveal evolution of bat adaptations.</title>
        <authorList>
            <person name="Jebb D."/>
            <person name="Huang Z."/>
            <person name="Pippel M."/>
            <person name="Hughes G.M."/>
            <person name="Lavrichenko K."/>
            <person name="Devanna P."/>
            <person name="Winkler S."/>
            <person name="Jermiin L.S."/>
            <person name="Skirmuntt E.C."/>
            <person name="Katzourakis A."/>
            <person name="Burkitt-Gray L."/>
            <person name="Ray D.A."/>
            <person name="Sullivan K.A.M."/>
            <person name="Roscito J.G."/>
            <person name="Kirilenko B.M."/>
            <person name="Davalos L.M."/>
            <person name="Corthals A.P."/>
            <person name="Power M.L."/>
            <person name="Jones G."/>
            <person name="Ransome R.D."/>
            <person name="Dechmann D.K.N."/>
            <person name="Locatelli A.G."/>
            <person name="Puechmaille S.J."/>
            <person name="Fedrigo O."/>
            <person name="Jarvis E.D."/>
            <person name="Hiller M."/>
            <person name="Vernes S.C."/>
            <person name="Myers E.W."/>
            <person name="Teeling E.C."/>
        </authorList>
    </citation>
    <scope>NUCLEOTIDE SEQUENCE [LARGE SCALE GENOMIC DNA]</scope>
    <source>
        <strain evidence="2">Bat1K_MPI-CBG_1</strain>
    </source>
</reference>